<dbReference type="GO" id="GO:0008757">
    <property type="term" value="F:S-adenosylmethionine-dependent methyltransferase activity"/>
    <property type="evidence" value="ECO:0007669"/>
    <property type="project" value="TreeGrafter"/>
</dbReference>
<keyword evidence="3" id="KW-0808">Transferase</keyword>
<evidence type="ECO:0000259" key="6">
    <source>
        <dbReference type="Pfam" id="PF25004"/>
    </source>
</evidence>
<dbReference type="CDD" id="cd02440">
    <property type="entry name" value="AdoMet_MTases"/>
    <property type="match status" value="1"/>
</dbReference>
<dbReference type="EMBL" id="JAENIJ010000009">
    <property type="protein sequence ID" value="MBK1882281.1"/>
    <property type="molecule type" value="Genomic_DNA"/>
</dbReference>
<dbReference type="GO" id="GO:0008170">
    <property type="term" value="F:N-methyltransferase activity"/>
    <property type="evidence" value="ECO:0007669"/>
    <property type="project" value="UniProtKB-ARBA"/>
</dbReference>
<dbReference type="GO" id="GO:0035657">
    <property type="term" value="C:eRF1 methyltransferase complex"/>
    <property type="evidence" value="ECO:0007669"/>
    <property type="project" value="TreeGrafter"/>
</dbReference>
<organism evidence="7 8">
    <name type="scientific">Luteolibacter pohnpeiensis</name>
    <dbReference type="NCBI Taxonomy" id="454153"/>
    <lineage>
        <taxon>Bacteria</taxon>
        <taxon>Pseudomonadati</taxon>
        <taxon>Verrucomicrobiota</taxon>
        <taxon>Verrucomicrobiia</taxon>
        <taxon>Verrucomicrobiales</taxon>
        <taxon>Verrucomicrobiaceae</taxon>
        <taxon>Luteolibacter</taxon>
    </lineage>
</organism>
<evidence type="ECO:0000256" key="4">
    <source>
        <dbReference type="ARBA" id="ARBA00022691"/>
    </source>
</evidence>
<protein>
    <submittedName>
        <fullName evidence="7">Methyltransferase</fullName>
    </submittedName>
</protein>
<keyword evidence="2 7" id="KW-0489">Methyltransferase</keyword>
<feature type="domain" description="DUF7782" evidence="6">
    <location>
        <begin position="377"/>
        <end position="487"/>
    </location>
</feature>
<dbReference type="InterPro" id="IPR052190">
    <property type="entry name" value="Euk-Arch_PrmC-MTase"/>
</dbReference>
<keyword evidence="4" id="KW-0949">S-adenosyl-L-methionine</keyword>
<proteinExistence type="inferred from homology"/>
<evidence type="ECO:0000313" key="7">
    <source>
        <dbReference type="EMBL" id="MBK1882281.1"/>
    </source>
</evidence>
<evidence type="ECO:0000313" key="8">
    <source>
        <dbReference type="Proteomes" id="UP000603141"/>
    </source>
</evidence>
<comment type="caution">
    <text evidence="7">The sequence shown here is derived from an EMBL/GenBank/DDBJ whole genome shotgun (WGS) entry which is preliminary data.</text>
</comment>
<accession>A0A934S4D3</accession>
<dbReference type="PROSITE" id="PS00092">
    <property type="entry name" value="N6_MTASE"/>
    <property type="match status" value="1"/>
</dbReference>
<dbReference type="InterPro" id="IPR056684">
    <property type="entry name" value="DUF7782"/>
</dbReference>
<dbReference type="PANTHER" id="PTHR45875">
    <property type="entry name" value="METHYLTRANSFERASE N6AMT1"/>
    <property type="match status" value="1"/>
</dbReference>
<dbReference type="InterPro" id="IPR029063">
    <property type="entry name" value="SAM-dependent_MTases_sf"/>
</dbReference>
<evidence type="ECO:0000259" key="5">
    <source>
        <dbReference type="Pfam" id="PF05175"/>
    </source>
</evidence>
<dbReference type="SUPFAM" id="SSF53335">
    <property type="entry name" value="S-adenosyl-L-methionine-dependent methyltransferases"/>
    <property type="match status" value="1"/>
</dbReference>
<dbReference type="Pfam" id="PF05175">
    <property type="entry name" value="MTS"/>
    <property type="match status" value="1"/>
</dbReference>
<sequence>MDCLFKNLDSWNPEGLRMVLNRAGFHRTALQTLGLPENWLRSAAPRAALLGRSEQGSNLELLLRLFTLGDPLDGGVALQLFGDVIHGLLEIGLLTAGSGQIRSRFQISPVKEGWMACDFPERQCDPTGDYVMGVSPSTLLLSSLTPVVGKRALELASGIGWQSGNLVKAGMSVVAVDVNARALELGKFSARLCGIDGIDFRLSDGFSAVQGETFDLIVANPPYVQSPGGGMIYKEAPVGESICARLLKQLPDFLEPGGIAVVILNWSHTSDDDWSEVPLSWVAERGVRRWLFQSDCSSPGDYAWRWISTDLRFADDQAIIDEMRRWLTHYQQNGINRISGGFLVLQKCEPGDEWTRADSRSPGDVDVRAGQDVLRVLNNQTWLNTDPDLLTTRYSVPDGIRSEVSMGLAKTGWERQTIRLISPARLSYDGQIDENILRLLALAAEGNPPLAMVEEVRSKPELAGIPDLEARITDLVRELVSHGMLVPC</sequence>
<dbReference type="InterPro" id="IPR002052">
    <property type="entry name" value="DNA_methylase_N6_adenine_CS"/>
</dbReference>
<dbReference type="GO" id="GO:0032259">
    <property type="term" value="P:methylation"/>
    <property type="evidence" value="ECO:0007669"/>
    <property type="project" value="UniProtKB-KW"/>
</dbReference>
<dbReference type="Gene3D" id="3.40.50.150">
    <property type="entry name" value="Vaccinia Virus protein VP39"/>
    <property type="match status" value="1"/>
</dbReference>
<dbReference type="GO" id="GO:0008276">
    <property type="term" value="F:protein methyltransferase activity"/>
    <property type="evidence" value="ECO:0007669"/>
    <property type="project" value="TreeGrafter"/>
</dbReference>
<dbReference type="InterPro" id="IPR007848">
    <property type="entry name" value="Small_mtfrase_dom"/>
</dbReference>
<reference evidence="7" key="1">
    <citation type="submission" date="2021-01" db="EMBL/GenBank/DDBJ databases">
        <title>Modified the classification status of verrucomicrobia.</title>
        <authorList>
            <person name="Feng X."/>
        </authorList>
    </citation>
    <scope>NUCLEOTIDE SEQUENCE</scope>
    <source>
        <strain evidence="7">KCTC 22041</strain>
    </source>
</reference>
<evidence type="ECO:0000256" key="3">
    <source>
        <dbReference type="ARBA" id="ARBA00022679"/>
    </source>
</evidence>
<feature type="domain" description="Methyltransferase small" evidence="5">
    <location>
        <begin position="137"/>
        <end position="265"/>
    </location>
</feature>
<dbReference type="Pfam" id="PF25004">
    <property type="entry name" value="DUF7782"/>
    <property type="match status" value="1"/>
</dbReference>
<gene>
    <name evidence="7" type="ORF">JIN85_07640</name>
</gene>
<dbReference type="AlphaFoldDB" id="A0A934S4D3"/>
<evidence type="ECO:0000256" key="2">
    <source>
        <dbReference type="ARBA" id="ARBA00022603"/>
    </source>
</evidence>
<evidence type="ECO:0000256" key="1">
    <source>
        <dbReference type="ARBA" id="ARBA00006149"/>
    </source>
</evidence>
<name>A0A934S4D3_9BACT</name>
<dbReference type="Proteomes" id="UP000603141">
    <property type="component" value="Unassembled WGS sequence"/>
</dbReference>
<keyword evidence="8" id="KW-1185">Reference proteome</keyword>
<dbReference type="GO" id="GO:0003676">
    <property type="term" value="F:nucleic acid binding"/>
    <property type="evidence" value="ECO:0007669"/>
    <property type="project" value="InterPro"/>
</dbReference>
<dbReference type="PANTHER" id="PTHR45875:SF1">
    <property type="entry name" value="METHYLTRANSFERASE N6AMT1"/>
    <property type="match status" value="1"/>
</dbReference>
<comment type="similarity">
    <text evidence="1">Belongs to the eukaryotic/archaeal PrmC-related family.</text>
</comment>